<feature type="domain" description="Cystatin" evidence="5">
    <location>
        <begin position="72"/>
        <end position="162"/>
    </location>
</feature>
<comment type="similarity">
    <text evidence="1 4">Belongs to the cystatin family. Phytocystatin subfamily.</text>
</comment>
<dbReference type="CDD" id="cd00042">
    <property type="entry name" value="CY"/>
    <property type="match status" value="1"/>
</dbReference>
<evidence type="ECO:0000256" key="3">
    <source>
        <dbReference type="ARBA" id="ARBA00022704"/>
    </source>
</evidence>
<proteinExistence type="inferred from homology"/>
<keyword evidence="7" id="KW-1185">Reference proteome</keyword>
<dbReference type="InterPro" id="IPR000010">
    <property type="entry name" value="Cystatin_dom"/>
</dbReference>
<sequence>MGDGDGLSEGGGELGLVGMHVSVAFALLVEGGEARQGIIGSMGLIPIEIQNPPWLKHPSDPDHRQEEKDGAPILGGIHQRSVGENSAEIEELARFAVDEHNKKQNALLEFSRVLKAKEQAVAGIMHYLTVEAIEAGKKKIYEAKIWVKPWLDFKELQEFTHTGDSSPTITPADLGAKRGGHERGWRMVPPHDPTVKDAANHAVKTIQQRSNSLAAYELLEILHSKAEVIEDLVKFDLLLKLRRGSKEEKYKVEVHKNLEGNFHLNQMQEEM</sequence>
<gene>
    <name evidence="6" type="ORF">A4U43_C07F17670</name>
</gene>
<name>A0A5P1EFR8_ASPOF</name>
<dbReference type="PANTHER" id="PTHR11413">
    <property type="entry name" value="CYSTATIN FAMILY MEMBER"/>
    <property type="match status" value="1"/>
</dbReference>
<keyword evidence="2 4" id="KW-0646">Protease inhibitor</keyword>
<evidence type="ECO:0000313" key="6">
    <source>
        <dbReference type="EMBL" id="ONK63669.1"/>
    </source>
</evidence>
<dbReference type="InterPro" id="IPR046350">
    <property type="entry name" value="Cystatin_sf"/>
</dbReference>
<dbReference type="SUPFAM" id="SSF54403">
    <property type="entry name" value="Cystatin/monellin"/>
    <property type="match status" value="2"/>
</dbReference>
<evidence type="ECO:0000256" key="2">
    <source>
        <dbReference type="ARBA" id="ARBA00022690"/>
    </source>
</evidence>
<dbReference type="Gene3D" id="3.10.450.10">
    <property type="match status" value="2"/>
</dbReference>
<dbReference type="AlphaFoldDB" id="A0A5P1EFR8"/>
<dbReference type="EMBL" id="CM007387">
    <property type="protein sequence ID" value="ONK63669.1"/>
    <property type="molecule type" value="Genomic_DNA"/>
</dbReference>
<dbReference type="OMA" id="HNNKENA"/>
<keyword evidence="3 4" id="KW-0789">Thiol protease inhibitor</keyword>
<dbReference type="Gramene" id="ONK63669">
    <property type="protein sequence ID" value="ONK63669"/>
    <property type="gene ID" value="A4U43_C07F17670"/>
</dbReference>
<evidence type="ECO:0000256" key="1">
    <source>
        <dbReference type="ARBA" id="ARBA00007233"/>
    </source>
</evidence>
<dbReference type="Pfam" id="PF16845">
    <property type="entry name" value="SQAPI"/>
    <property type="match status" value="1"/>
</dbReference>
<evidence type="ECO:0000259" key="5">
    <source>
        <dbReference type="SMART" id="SM00043"/>
    </source>
</evidence>
<dbReference type="Proteomes" id="UP000243459">
    <property type="component" value="Chromosome 7"/>
</dbReference>
<protein>
    <recommendedName>
        <fullName evidence="4">Cysteine proteinase inhibitor</fullName>
    </recommendedName>
</protein>
<dbReference type="SMART" id="SM00043">
    <property type="entry name" value="CY"/>
    <property type="match status" value="1"/>
</dbReference>
<accession>A0A5P1EFR8</accession>
<dbReference type="FunFam" id="3.10.450.10:FF:000013">
    <property type="entry name" value="Cysteine proteinase inhibitor"/>
    <property type="match status" value="1"/>
</dbReference>
<evidence type="ECO:0000256" key="4">
    <source>
        <dbReference type="RuleBase" id="RU362130"/>
    </source>
</evidence>
<organism evidence="6 7">
    <name type="scientific">Asparagus officinalis</name>
    <name type="common">Garden asparagus</name>
    <dbReference type="NCBI Taxonomy" id="4686"/>
    <lineage>
        <taxon>Eukaryota</taxon>
        <taxon>Viridiplantae</taxon>
        <taxon>Streptophyta</taxon>
        <taxon>Embryophyta</taxon>
        <taxon>Tracheophyta</taxon>
        <taxon>Spermatophyta</taxon>
        <taxon>Magnoliopsida</taxon>
        <taxon>Liliopsida</taxon>
        <taxon>Asparagales</taxon>
        <taxon>Asparagaceae</taxon>
        <taxon>Asparagoideae</taxon>
        <taxon>Asparagus</taxon>
    </lineage>
</organism>
<dbReference type="PANTHER" id="PTHR11413:SF103">
    <property type="entry name" value="CYSTEINE PROTEINASE INHIBITOR 12"/>
    <property type="match status" value="1"/>
</dbReference>
<reference evidence="7" key="1">
    <citation type="journal article" date="2017" name="Nat. Commun.">
        <title>The asparagus genome sheds light on the origin and evolution of a young Y chromosome.</title>
        <authorList>
            <person name="Harkess A."/>
            <person name="Zhou J."/>
            <person name="Xu C."/>
            <person name="Bowers J.E."/>
            <person name="Van der Hulst R."/>
            <person name="Ayyampalayam S."/>
            <person name="Mercati F."/>
            <person name="Riccardi P."/>
            <person name="McKain M.R."/>
            <person name="Kakrana A."/>
            <person name="Tang H."/>
            <person name="Ray J."/>
            <person name="Groenendijk J."/>
            <person name="Arikit S."/>
            <person name="Mathioni S.M."/>
            <person name="Nakano M."/>
            <person name="Shan H."/>
            <person name="Telgmann-Rauber A."/>
            <person name="Kanno A."/>
            <person name="Yue Z."/>
            <person name="Chen H."/>
            <person name="Li W."/>
            <person name="Chen Y."/>
            <person name="Xu X."/>
            <person name="Zhang Y."/>
            <person name="Luo S."/>
            <person name="Chen H."/>
            <person name="Gao J."/>
            <person name="Mao Z."/>
            <person name="Pires J.C."/>
            <person name="Luo M."/>
            <person name="Kudrna D."/>
            <person name="Wing R.A."/>
            <person name="Meyers B.C."/>
            <person name="Yi K."/>
            <person name="Kong H."/>
            <person name="Lavrijsen P."/>
            <person name="Sunseri F."/>
            <person name="Falavigna A."/>
            <person name="Ye Y."/>
            <person name="Leebens-Mack J.H."/>
            <person name="Chen G."/>
        </authorList>
    </citation>
    <scope>NUCLEOTIDE SEQUENCE [LARGE SCALE GENOMIC DNA]</scope>
    <source>
        <strain evidence="7">cv. DH0086</strain>
    </source>
</reference>
<dbReference type="FunFam" id="3.10.450.10:FF:000016">
    <property type="entry name" value="Cysteine proteinase inhibitor"/>
    <property type="match status" value="1"/>
</dbReference>
<dbReference type="GO" id="GO:0004869">
    <property type="term" value="F:cysteine-type endopeptidase inhibitor activity"/>
    <property type="evidence" value="ECO:0007669"/>
    <property type="project" value="UniProtKB-KW"/>
</dbReference>
<dbReference type="InterPro" id="IPR027214">
    <property type="entry name" value="Cystatin"/>
</dbReference>
<evidence type="ECO:0000313" key="7">
    <source>
        <dbReference type="Proteomes" id="UP000243459"/>
    </source>
</evidence>